<evidence type="ECO:0000313" key="2">
    <source>
        <dbReference type="EMBL" id="MBC2606533.1"/>
    </source>
</evidence>
<dbReference type="AlphaFoldDB" id="A0A7X1B6E5"/>
<protein>
    <submittedName>
        <fullName evidence="2">Uncharacterized protein</fullName>
    </submittedName>
</protein>
<evidence type="ECO:0000313" key="3">
    <source>
        <dbReference type="Proteomes" id="UP000526501"/>
    </source>
</evidence>
<comment type="caution">
    <text evidence="2">The sequence shown here is derived from an EMBL/GenBank/DDBJ whole genome shotgun (WGS) entry which is preliminary data.</text>
</comment>
<gene>
    <name evidence="2" type="ORF">H5P27_10815</name>
</gene>
<dbReference type="RefSeq" id="WP_185660403.1">
    <property type="nucleotide sequence ID" value="NZ_CAWPOO010000012.1"/>
</dbReference>
<evidence type="ECO:0000256" key="1">
    <source>
        <dbReference type="SAM" id="MobiDB-lite"/>
    </source>
</evidence>
<sequence>MKAFIRLTLGIGLCLALLSESEISAQDATELDEAMSGAAEAALARVAQDAEKRGVDKRSPASTSQVRRKARVGTSDPIYRHGIPYYDEWTIRAGALKLRVPAYPGWEAVKAGTEFYYSQASNGKPGEHLALPIMNSDFVRGTRSKYVNNFGLVWVPQEHAFTSMTPERFAVVKDTLKSQLVEDRKMRVEREDFWEFEDYLAFKKGNDESVEESLNGYWFRANEEEDIITYFAISEFVFQTPREELRQPMIETMSYALVRGKLLRIDFKRLFLSDEDVSQLLNFTRTFIQDMRAVNGISERKIR</sequence>
<organism evidence="2 3">
    <name type="scientific">Pelagicoccus albus</name>
    <dbReference type="NCBI Taxonomy" id="415222"/>
    <lineage>
        <taxon>Bacteria</taxon>
        <taxon>Pseudomonadati</taxon>
        <taxon>Verrucomicrobiota</taxon>
        <taxon>Opitutia</taxon>
        <taxon>Puniceicoccales</taxon>
        <taxon>Pelagicoccaceae</taxon>
        <taxon>Pelagicoccus</taxon>
    </lineage>
</organism>
<keyword evidence="3" id="KW-1185">Reference proteome</keyword>
<proteinExistence type="predicted"/>
<feature type="region of interest" description="Disordered" evidence="1">
    <location>
        <begin position="51"/>
        <end position="72"/>
    </location>
</feature>
<dbReference type="Proteomes" id="UP000526501">
    <property type="component" value="Unassembled WGS sequence"/>
</dbReference>
<name>A0A7X1B6E5_9BACT</name>
<reference evidence="2 3" key="1">
    <citation type="submission" date="2020-07" db="EMBL/GenBank/DDBJ databases">
        <authorList>
            <person name="Feng X."/>
        </authorList>
    </citation>
    <scope>NUCLEOTIDE SEQUENCE [LARGE SCALE GENOMIC DNA]</scope>
    <source>
        <strain evidence="2 3">JCM23202</strain>
    </source>
</reference>
<dbReference type="EMBL" id="JACHVC010000012">
    <property type="protein sequence ID" value="MBC2606533.1"/>
    <property type="molecule type" value="Genomic_DNA"/>
</dbReference>
<accession>A0A7X1B6E5</accession>